<dbReference type="InterPro" id="IPR044855">
    <property type="entry name" value="CoA-Trfase_III_dom3_sf"/>
</dbReference>
<dbReference type="PANTHER" id="PTHR48207:SF3">
    <property type="entry name" value="SUCCINATE--HYDROXYMETHYLGLUTARATE COA-TRANSFERASE"/>
    <property type="match status" value="1"/>
</dbReference>
<organism evidence="2">
    <name type="scientific">marine sediment metagenome</name>
    <dbReference type="NCBI Taxonomy" id="412755"/>
    <lineage>
        <taxon>unclassified sequences</taxon>
        <taxon>metagenomes</taxon>
        <taxon>ecological metagenomes</taxon>
    </lineage>
</organism>
<sequence length="276" mass="31176">MAGMDQITGNPARPPIGTGMNAWPDWTCNPHHAATAILSALHYRNKTGKGQFIEIAQLESTVCWTETSILDFTANGRIQTAMRNRLPNAAPHGVYRCRGEDREVDYSAMPDTPPELKKKDERWCAIAVFTDEEWKGFCDVIGNPPWTKEERFATFLGRKENEDELDRRVEEWTLEKPPEEVMMLMQQAGVAAGVVQDGEDLLTQDPQLKERDFYVYLDHPEAGVIAHDGLTFTLSATPGEIRRAPLLGEHNDYVYREVLGFSEEEVNQLIIDGVLE</sequence>
<evidence type="ECO:0008006" key="3">
    <source>
        <dbReference type="Google" id="ProtNLM"/>
    </source>
</evidence>
<dbReference type="Gene3D" id="3.40.50.10540">
    <property type="entry name" value="Crotonobetainyl-coa:carnitine coa-transferase, domain 1"/>
    <property type="match status" value="1"/>
</dbReference>
<dbReference type="InterPro" id="IPR050483">
    <property type="entry name" value="CoA-transferase_III_domain"/>
</dbReference>
<dbReference type="GO" id="GO:0008410">
    <property type="term" value="F:CoA-transferase activity"/>
    <property type="evidence" value="ECO:0007669"/>
    <property type="project" value="TreeGrafter"/>
</dbReference>
<protein>
    <recommendedName>
        <fullName evidence="3">CoA transferase</fullName>
    </recommendedName>
</protein>
<dbReference type="InterPro" id="IPR003673">
    <property type="entry name" value="CoA-Trfase_fam_III"/>
</dbReference>
<comment type="caution">
    <text evidence="2">The sequence shown here is derived from an EMBL/GenBank/DDBJ whole genome shotgun (WGS) entry which is preliminary data.</text>
</comment>
<gene>
    <name evidence="2" type="ORF">S01H1_10687</name>
</gene>
<dbReference type="Gene3D" id="3.30.1540.10">
    <property type="entry name" value="formyl-coa transferase, domain 3"/>
    <property type="match status" value="1"/>
</dbReference>
<dbReference type="SUPFAM" id="SSF89796">
    <property type="entry name" value="CoA-transferase family III (CaiB/BaiF)"/>
    <property type="match status" value="1"/>
</dbReference>
<dbReference type="InterPro" id="IPR023606">
    <property type="entry name" value="CoA-Trfase_III_dom_1_sf"/>
</dbReference>
<dbReference type="PANTHER" id="PTHR48207">
    <property type="entry name" value="SUCCINATE--HYDROXYMETHYLGLUTARATE COA-TRANSFERASE"/>
    <property type="match status" value="1"/>
</dbReference>
<accession>X0RXS3</accession>
<dbReference type="EMBL" id="BARS01005449">
    <property type="protein sequence ID" value="GAF73588.1"/>
    <property type="molecule type" value="Genomic_DNA"/>
</dbReference>
<evidence type="ECO:0000313" key="2">
    <source>
        <dbReference type="EMBL" id="GAF73588.1"/>
    </source>
</evidence>
<keyword evidence="1" id="KW-0808">Transferase</keyword>
<reference evidence="2" key="1">
    <citation type="journal article" date="2014" name="Front. Microbiol.">
        <title>High frequency of phylogenetically diverse reductive dehalogenase-homologous genes in deep subseafloor sedimentary metagenomes.</title>
        <authorList>
            <person name="Kawai M."/>
            <person name="Futagami T."/>
            <person name="Toyoda A."/>
            <person name="Takaki Y."/>
            <person name="Nishi S."/>
            <person name="Hori S."/>
            <person name="Arai W."/>
            <person name="Tsubouchi T."/>
            <person name="Morono Y."/>
            <person name="Uchiyama I."/>
            <person name="Ito T."/>
            <person name="Fujiyama A."/>
            <person name="Inagaki F."/>
            <person name="Takami H."/>
        </authorList>
    </citation>
    <scope>NUCLEOTIDE SEQUENCE</scope>
    <source>
        <strain evidence="2">Expedition CK06-06</strain>
    </source>
</reference>
<evidence type="ECO:0000256" key="1">
    <source>
        <dbReference type="ARBA" id="ARBA00022679"/>
    </source>
</evidence>
<name>X0RXS3_9ZZZZ</name>
<dbReference type="AlphaFoldDB" id="X0RXS3"/>
<proteinExistence type="predicted"/>
<dbReference type="Pfam" id="PF02515">
    <property type="entry name" value="CoA_transf_3"/>
    <property type="match status" value="2"/>
</dbReference>